<gene>
    <name evidence="2" type="ORF">B4119_2889</name>
</gene>
<comment type="caution">
    <text evidence="2">The sequence shown here is derived from an EMBL/GenBank/DDBJ whole genome shotgun (WGS) entry which is preliminary data.</text>
</comment>
<dbReference type="STRING" id="81408.B4119_2889"/>
<protein>
    <submittedName>
        <fullName evidence="2">Uncharacterized protein</fullName>
    </submittedName>
</protein>
<proteinExistence type="predicted"/>
<accession>A0A150LJ36</accession>
<dbReference type="EMBL" id="LQYS01000062">
    <property type="protein sequence ID" value="KYD12383.1"/>
    <property type="molecule type" value="Genomic_DNA"/>
</dbReference>
<dbReference type="eggNOG" id="ENOG502ZSQU">
    <property type="taxonomic scope" value="Bacteria"/>
</dbReference>
<organism evidence="2 3">
    <name type="scientific">Saccharococcus caldoxylosilyticus</name>
    <dbReference type="NCBI Taxonomy" id="81408"/>
    <lineage>
        <taxon>Bacteria</taxon>
        <taxon>Bacillati</taxon>
        <taxon>Bacillota</taxon>
        <taxon>Bacilli</taxon>
        <taxon>Bacillales</taxon>
        <taxon>Anoxybacillaceae</taxon>
        <taxon>Saccharococcus</taxon>
    </lineage>
</organism>
<feature type="transmembrane region" description="Helical" evidence="1">
    <location>
        <begin position="21"/>
        <end position="39"/>
    </location>
</feature>
<keyword evidence="1" id="KW-0472">Membrane</keyword>
<evidence type="ECO:0000313" key="3">
    <source>
        <dbReference type="Proteomes" id="UP000075455"/>
    </source>
</evidence>
<keyword evidence="1" id="KW-1133">Transmembrane helix</keyword>
<keyword evidence="1" id="KW-0812">Transmembrane</keyword>
<name>A0A150LJ36_9BACL</name>
<dbReference type="Proteomes" id="UP000075455">
    <property type="component" value="Unassembled WGS sequence"/>
</dbReference>
<sequence length="75" mass="8820">MNGKKNKEEFYNRGSGTMNKFVYLLLAIIAGIVVYRYRYRVVNALLSVRILQKWFVRSSMSVPFVRNAMISQILR</sequence>
<dbReference type="AlphaFoldDB" id="A0A150LJ36"/>
<evidence type="ECO:0000313" key="2">
    <source>
        <dbReference type="EMBL" id="KYD12383.1"/>
    </source>
</evidence>
<evidence type="ECO:0000256" key="1">
    <source>
        <dbReference type="SAM" id="Phobius"/>
    </source>
</evidence>
<dbReference type="PATRIC" id="fig|81408.3.peg.4072"/>
<reference evidence="2 3" key="1">
    <citation type="submission" date="2016-01" db="EMBL/GenBank/DDBJ databases">
        <title>Draft Genome Sequences of Seven Thermophilic Sporeformers Isolated from Foods.</title>
        <authorList>
            <person name="Berendsen E.M."/>
            <person name="Wells-Bennik M.H."/>
            <person name="Krawcyk A.O."/>
            <person name="De Jong A."/>
            <person name="Holsappel S."/>
            <person name="Eijlander R.T."/>
            <person name="Kuipers O.P."/>
        </authorList>
    </citation>
    <scope>NUCLEOTIDE SEQUENCE [LARGE SCALE GENOMIC DNA]</scope>
    <source>
        <strain evidence="2 3">B4119</strain>
    </source>
</reference>